<evidence type="ECO:0000256" key="1">
    <source>
        <dbReference type="SAM" id="Phobius"/>
    </source>
</evidence>
<dbReference type="Pfam" id="PF09527">
    <property type="entry name" value="ATPase_gene1"/>
    <property type="match status" value="1"/>
</dbReference>
<dbReference type="InterPro" id="IPR032820">
    <property type="entry name" value="ATPase_put"/>
</dbReference>
<dbReference type="AlphaFoldDB" id="A0A1F6MAJ9"/>
<name>A0A1F6MAJ9_9BACT</name>
<organism evidence="2 3">
    <name type="scientific">Candidatus Magasanikbacteria bacterium RIFCSPHIGHO2_01_FULL_47_8</name>
    <dbReference type="NCBI Taxonomy" id="1798673"/>
    <lineage>
        <taxon>Bacteria</taxon>
        <taxon>Candidatus Magasanikiibacteriota</taxon>
    </lineage>
</organism>
<evidence type="ECO:0000313" key="3">
    <source>
        <dbReference type="Proteomes" id="UP000177953"/>
    </source>
</evidence>
<gene>
    <name evidence="2" type="ORF">A2754_02300</name>
</gene>
<protein>
    <recommendedName>
        <fullName evidence="4">AtpZ/AtpI family protein</fullName>
    </recommendedName>
</protein>
<reference evidence="2 3" key="1">
    <citation type="journal article" date="2016" name="Nat. Commun.">
        <title>Thousands of microbial genomes shed light on interconnected biogeochemical processes in an aquifer system.</title>
        <authorList>
            <person name="Anantharaman K."/>
            <person name="Brown C.T."/>
            <person name="Hug L.A."/>
            <person name="Sharon I."/>
            <person name="Castelle C.J."/>
            <person name="Probst A.J."/>
            <person name="Thomas B.C."/>
            <person name="Singh A."/>
            <person name="Wilkins M.J."/>
            <person name="Karaoz U."/>
            <person name="Brodie E.L."/>
            <person name="Williams K.H."/>
            <person name="Hubbard S.S."/>
            <person name="Banfield J.F."/>
        </authorList>
    </citation>
    <scope>NUCLEOTIDE SEQUENCE [LARGE SCALE GENOMIC DNA]</scope>
</reference>
<keyword evidence="1" id="KW-1133">Transmembrane helix</keyword>
<feature type="transmembrane region" description="Helical" evidence="1">
    <location>
        <begin position="26"/>
        <end position="46"/>
    </location>
</feature>
<dbReference type="Proteomes" id="UP000177953">
    <property type="component" value="Unassembled WGS sequence"/>
</dbReference>
<keyword evidence="1" id="KW-0472">Membrane</keyword>
<keyword evidence="1" id="KW-0812">Transmembrane</keyword>
<dbReference type="EMBL" id="MFPU01000085">
    <property type="protein sequence ID" value="OGH68656.1"/>
    <property type="molecule type" value="Genomic_DNA"/>
</dbReference>
<sequence length="86" mass="9760">MKIEVPNSKSGAFFVILKDRMKNRELLSVGFELAYIIALPVIGFSLAGKWLDGRFGTMPLFTMIGIVLAIVSTTIWIYRSFRDKMK</sequence>
<accession>A0A1F6MAJ9</accession>
<evidence type="ECO:0000313" key="2">
    <source>
        <dbReference type="EMBL" id="OGH68656.1"/>
    </source>
</evidence>
<comment type="caution">
    <text evidence="2">The sequence shown here is derived from an EMBL/GenBank/DDBJ whole genome shotgun (WGS) entry which is preliminary data.</text>
</comment>
<feature type="transmembrane region" description="Helical" evidence="1">
    <location>
        <begin position="58"/>
        <end position="78"/>
    </location>
</feature>
<proteinExistence type="predicted"/>
<evidence type="ECO:0008006" key="4">
    <source>
        <dbReference type="Google" id="ProtNLM"/>
    </source>
</evidence>